<reference evidence="2" key="1">
    <citation type="journal article" date="2021" name="Nat. Commun.">
        <title>Genetic determinants of endophytism in the Arabidopsis root mycobiome.</title>
        <authorList>
            <person name="Mesny F."/>
            <person name="Miyauchi S."/>
            <person name="Thiergart T."/>
            <person name="Pickel B."/>
            <person name="Atanasova L."/>
            <person name="Karlsson M."/>
            <person name="Huettel B."/>
            <person name="Barry K.W."/>
            <person name="Haridas S."/>
            <person name="Chen C."/>
            <person name="Bauer D."/>
            <person name="Andreopoulos W."/>
            <person name="Pangilinan J."/>
            <person name="LaButti K."/>
            <person name="Riley R."/>
            <person name="Lipzen A."/>
            <person name="Clum A."/>
            <person name="Drula E."/>
            <person name="Henrissat B."/>
            <person name="Kohler A."/>
            <person name="Grigoriev I.V."/>
            <person name="Martin F.M."/>
            <person name="Hacquard S."/>
        </authorList>
    </citation>
    <scope>NUCLEOTIDE SEQUENCE</scope>
    <source>
        <strain evidence="2">MPI-CAGE-AT-0147</strain>
    </source>
</reference>
<evidence type="ECO:0000313" key="3">
    <source>
        <dbReference type="Proteomes" id="UP000738349"/>
    </source>
</evidence>
<protein>
    <submittedName>
        <fullName evidence="2">Uncharacterized protein</fullName>
    </submittedName>
</protein>
<comment type="caution">
    <text evidence="2">The sequence shown here is derived from an EMBL/GenBank/DDBJ whole genome shotgun (WGS) entry which is preliminary data.</text>
</comment>
<keyword evidence="3" id="KW-1185">Reference proteome</keyword>
<dbReference type="EMBL" id="JAGMUV010000009">
    <property type="protein sequence ID" value="KAH7143600.1"/>
    <property type="molecule type" value="Genomic_DNA"/>
</dbReference>
<feature type="region of interest" description="Disordered" evidence="1">
    <location>
        <begin position="1"/>
        <end position="26"/>
    </location>
</feature>
<dbReference type="OrthoDB" id="3050608at2759"/>
<evidence type="ECO:0000256" key="1">
    <source>
        <dbReference type="SAM" id="MobiDB-lite"/>
    </source>
</evidence>
<name>A0A9P9ESH2_9HYPO</name>
<sequence>MDFLKKAASSVSGEKKAENPGQPKQDYVDKAFGMGAKKAGYNVDAKTTEKITDAGRGMFEKFTGKKVSDKVSN</sequence>
<gene>
    <name evidence="2" type="ORF">EDB81DRAFT_795979</name>
</gene>
<dbReference type="AlphaFoldDB" id="A0A9P9ESH2"/>
<accession>A0A9P9ESH2</accession>
<dbReference type="Proteomes" id="UP000738349">
    <property type="component" value="Unassembled WGS sequence"/>
</dbReference>
<proteinExistence type="predicted"/>
<organism evidence="2 3">
    <name type="scientific">Dactylonectria macrodidyma</name>
    <dbReference type="NCBI Taxonomy" id="307937"/>
    <lineage>
        <taxon>Eukaryota</taxon>
        <taxon>Fungi</taxon>
        <taxon>Dikarya</taxon>
        <taxon>Ascomycota</taxon>
        <taxon>Pezizomycotina</taxon>
        <taxon>Sordariomycetes</taxon>
        <taxon>Hypocreomycetidae</taxon>
        <taxon>Hypocreales</taxon>
        <taxon>Nectriaceae</taxon>
        <taxon>Dactylonectria</taxon>
    </lineage>
</organism>
<evidence type="ECO:0000313" key="2">
    <source>
        <dbReference type="EMBL" id="KAH7143600.1"/>
    </source>
</evidence>